<proteinExistence type="predicted"/>
<evidence type="ECO:0000313" key="1">
    <source>
        <dbReference type="EMBL" id="RHK03647.1"/>
    </source>
</evidence>
<dbReference type="Pfam" id="PF22652">
    <property type="entry name" value="DUF7006"/>
    <property type="match status" value="1"/>
</dbReference>
<gene>
    <name evidence="1" type="ORF">DW084_16975</name>
</gene>
<sequence>MVQVQNNSQMKDRNDAIMMKKGHMTPEAYLKNYSELCYLQEFPLIKQVCTELQTRFKEICYTEYDNVLQQMADLLEIDAQLQMFLDFFRHDFFKEIELAEEEIVEMIKKDKNVYYRQMAGIGTNQKAPHGLIYLSEK</sequence>
<dbReference type="InterPro" id="IPR054275">
    <property type="entry name" value="DUF7006"/>
</dbReference>
<dbReference type="EMBL" id="QRMZ01000033">
    <property type="protein sequence ID" value="RHK03647.1"/>
    <property type="molecule type" value="Genomic_DNA"/>
</dbReference>
<evidence type="ECO:0000313" key="2">
    <source>
        <dbReference type="Proteomes" id="UP000286288"/>
    </source>
</evidence>
<protein>
    <submittedName>
        <fullName evidence="1">Uncharacterized protein</fullName>
    </submittedName>
</protein>
<organism evidence="1 2">
    <name type="scientific">Enterococcus casseliflavus</name>
    <name type="common">Enterococcus flavescens</name>
    <dbReference type="NCBI Taxonomy" id="37734"/>
    <lineage>
        <taxon>Bacteria</taxon>
        <taxon>Bacillati</taxon>
        <taxon>Bacillota</taxon>
        <taxon>Bacilli</taxon>
        <taxon>Lactobacillales</taxon>
        <taxon>Enterococcaceae</taxon>
        <taxon>Enterococcus</taxon>
    </lineage>
</organism>
<accession>A0A415EMS7</accession>
<dbReference type="Proteomes" id="UP000286288">
    <property type="component" value="Unassembled WGS sequence"/>
</dbReference>
<name>A0A415EMS7_ENTCA</name>
<reference evidence="1 2" key="1">
    <citation type="submission" date="2018-08" db="EMBL/GenBank/DDBJ databases">
        <title>A genome reference for cultivated species of the human gut microbiota.</title>
        <authorList>
            <person name="Zou Y."/>
            <person name="Xue W."/>
            <person name="Luo G."/>
        </authorList>
    </citation>
    <scope>NUCLEOTIDE SEQUENCE [LARGE SCALE GENOMIC DNA]</scope>
    <source>
        <strain evidence="1 2">AF48-16</strain>
    </source>
</reference>
<dbReference type="AlphaFoldDB" id="A0A415EMS7"/>
<comment type="caution">
    <text evidence="1">The sequence shown here is derived from an EMBL/GenBank/DDBJ whole genome shotgun (WGS) entry which is preliminary data.</text>
</comment>